<feature type="region of interest" description="Disordered" evidence="1">
    <location>
        <begin position="121"/>
        <end position="140"/>
    </location>
</feature>
<gene>
    <name evidence="2" type="ORF">GCM10010126_60260</name>
</gene>
<accession>A0AA37BN10</accession>
<feature type="compositionally biased region" description="Basic and acidic residues" evidence="1">
    <location>
        <begin position="1"/>
        <end position="18"/>
    </location>
</feature>
<dbReference type="AlphaFoldDB" id="A0AA37BN10"/>
<dbReference type="EMBL" id="BMQD01000026">
    <property type="protein sequence ID" value="GGK92930.1"/>
    <property type="molecule type" value="Genomic_DNA"/>
</dbReference>
<evidence type="ECO:0000313" key="3">
    <source>
        <dbReference type="Proteomes" id="UP000627984"/>
    </source>
</evidence>
<proteinExistence type="predicted"/>
<reference evidence="2" key="2">
    <citation type="submission" date="2022-09" db="EMBL/GenBank/DDBJ databases">
        <authorList>
            <person name="Sun Q."/>
            <person name="Ohkuma M."/>
        </authorList>
    </citation>
    <scope>NUCLEOTIDE SEQUENCE</scope>
    <source>
        <strain evidence="2">JCM 3093</strain>
    </source>
</reference>
<dbReference type="RefSeq" id="WP_204054678.1">
    <property type="nucleotide sequence ID" value="NZ_BMQD01000026.1"/>
</dbReference>
<name>A0AA37BN10_9ACTN</name>
<dbReference type="InterPro" id="IPR058595">
    <property type="entry name" value="Avidin-like"/>
</dbReference>
<protein>
    <submittedName>
        <fullName evidence="2">Uncharacterized protein</fullName>
    </submittedName>
</protein>
<evidence type="ECO:0000313" key="2">
    <source>
        <dbReference type="EMBL" id="GGK92930.1"/>
    </source>
</evidence>
<feature type="region of interest" description="Disordered" evidence="1">
    <location>
        <begin position="1"/>
        <end position="30"/>
    </location>
</feature>
<sequence>MSIPERTAENGYEGRRFTSGDVPAGVESPTATYRQDGDLLWGEFAGGHARRGALTGVCAPDGTLDFAYCMVLDTGEIVSGRCHSTPETLADGRVRLHEEWERYGEHAATGVSLLEELPTATATATTATENEHEHEDEDRT</sequence>
<evidence type="ECO:0000256" key="1">
    <source>
        <dbReference type="SAM" id="MobiDB-lite"/>
    </source>
</evidence>
<reference evidence="2" key="1">
    <citation type="journal article" date="2014" name="Int. J. Syst. Evol. Microbiol.">
        <title>Complete genome sequence of Corynebacterium casei LMG S-19264T (=DSM 44701T), isolated from a smear-ripened cheese.</title>
        <authorList>
            <consortium name="US DOE Joint Genome Institute (JGI-PGF)"/>
            <person name="Walter F."/>
            <person name="Albersmeier A."/>
            <person name="Kalinowski J."/>
            <person name="Ruckert C."/>
        </authorList>
    </citation>
    <scope>NUCLEOTIDE SEQUENCE</scope>
    <source>
        <strain evidence="2">JCM 3093</strain>
    </source>
</reference>
<dbReference type="Proteomes" id="UP000627984">
    <property type="component" value="Unassembled WGS sequence"/>
</dbReference>
<comment type="caution">
    <text evidence="2">The sequence shown here is derived from an EMBL/GenBank/DDBJ whole genome shotgun (WGS) entry which is preliminary data.</text>
</comment>
<organism evidence="2 3">
    <name type="scientific">Planomonospora parontospora</name>
    <dbReference type="NCBI Taxonomy" id="58119"/>
    <lineage>
        <taxon>Bacteria</taxon>
        <taxon>Bacillati</taxon>
        <taxon>Actinomycetota</taxon>
        <taxon>Actinomycetes</taxon>
        <taxon>Streptosporangiales</taxon>
        <taxon>Streptosporangiaceae</taxon>
        <taxon>Planomonospora</taxon>
    </lineage>
</organism>
<feature type="compositionally biased region" description="Basic and acidic residues" evidence="1">
    <location>
        <begin position="129"/>
        <end position="140"/>
    </location>
</feature>
<dbReference type="Pfam" id="PF26421">
    <property type="entry name" value="Avidin_like"/>
    <property type="match status" value="1"/>
</dbReference>